<evidence type="ECO:0000313" key="3">
    <source>
        <dbReference type="EMBL" id="SDL01067.1"/>
    </source>
</evidence>
<dbReference type="PANTHER" id="PTHR35525:SF3">
    <property type="entry name" value="BLL6575 PROTEIN"/>
    <property type="match status" value="1"/>
</dbReference>
<dbReference type="Pfam" id="PF07336">
    <property type="entry name" value="ABATE"/>
    <property type="match status" value="1"/>
</dbReference>
<sequence>MVGSSDYPDQVRKPTMPPQLGEPLPVELANTTYAVRGRMQDGLHTPEQLALWLTGVRDRLPVPLTDADLRAVGEGDLERARAIRDAVRDIAASAVRGETPAPEAVEQLNRQVAAVPCWRELRWGAAPQADLRMQAPPVVAALAAIAQAAVDLFGGAGLSSLRACPGPGCVLFFVQDHPRRRWCSVGCGNRARAARHYARVRGS</sequence>
<dbReference type="InterPro" id="IPR023286">
    <property type="entry name" value="ABATE_dom_sf"/>
</dbReference>
<dbReference type="Pfam" id="PF11706">
    <property type="entry name" value="zf-CGNR"/>
    <property type="match status" value="1"/>
</dbReference>
<gene>
    <name evidence="3" type="ORF">SAMN05421806_11650</name>
</gene>
<evidence type="ECO:0000313" key="4">
    <source>
        <dbReference type="Proteomes" id="UP000199155"/>
    </source>
</evidence>
<keyword evidence="4" id="KW-1185">Reference proteome</keyword>
<proteinExistence type="predicted"/>
<dbReference type="AlphaFoldDB" id="A0A1G9GK74"/>
<organism evidence="3 4">
    <name type="scientific">Streptomyces indicus</name>
    <dbReference type="NCBI Taxonomy" id="417292"/>
    <lineage>
        <taxon>Bacteria</taxon>
        <taxon>Bacillati</taxon>
        <taxon>Actinomycetota</taxon>
        <taxon>Actinomycetes</taxon>
        <taxon>Kitasatosporales</taxon>
        <taxon>Streptomycetaceae</taxon>
        <taxon>Streptomyces</taxon>
    </lineage>
</organism>
<feature type="region of interest" description="Disordered" evidence="1">
    <location>
        <begin position="1"/>
        <end position="22"/>
    </location>
</feature>
<accession>A0A1G9GK74</accession>
<dbReference type="InterPro" id="IPR021005">
    <property type="entry name" value="Znf_CGNR"/>
</dbReference>
<reference evidence="3 4" key="1">
    <citation type="submission" date="2016-10" db="EMBL/GenBank/DDBJ databases">
        <authorList>
            <person name="de Groot N.N."/>
        </authorList>
    </citation>
    <scope>NUCLEOTIDE SEQUENCE [LARGE SCALE GENOMIC DNA]</scope>
    <source>
        <strain evidence="3 4">CGMCC 4.5727</strain>
    </source>
</reference>
<dbReference type="Proteomes" id="UP000199155">
    <property type="component" value="Unassembled WGS sequence"/>
</dbReference>
<dbReference type="STRING" id="417292.SAMN05421806_11650"/>
<dbReference type="EMBL" id="FNFF01000016">
    <property type="protein sequence ID" value="SDL01067.1"/>
    <property type="molecule type" value="Genomic_DNA"/>
</dbReference>
<dbReference type="PANTHER" id="PTHR35525">
    <property type="entry name" value="BLL6575 PROTEIN"/>
    <property type="match status" value="1"/>
</dbReference>
<name>A0A1G9GK74_9ACTN</name>
<feature type="domain" description="Zinc finger CGNR" evidence="2">
    <location>
        <begin position="161"/>
        <end position="199"/>
    </location>
</feature>
<evidence type="ECO:0000259" key="2">
    <source>
        <dbReference type="Pfam" id="PF11706"/>
    </source>
</evidence>
<dbReference type="SUPFAM" id="SSF160904">
    <property type="entry name" value="Jann2411-like"/>
    <property type="match status" value="1"/>
</dbReference>
<dbReference type="Gene3D" id="1.10.3300.10">
    <property type="entry name" value="Jann2411-like domain"/>
    <property type="match status" value="1"/>
</dbReference>
<protein>
    <submittedName>
        <fullName evidence="3">Conserved protein containing a Zn-ribbon-like motif, possibly RNA-binding</fullName>
    </submittedName>
</protein>
<evidence type="ECO:0000256" key="1">
    <source>
        <dbReference type="SAM" id="MobiDB-lite"/>
    </source>
</evidence>
<dbReference type="InterPro" id="IPR010852">
    <property type="entry name" value="ABATE"/>
</dbReference>